<keyword evidence="1" id="KW-1133">Transmembrane helix</keyword>
<keyword evidence="1" id="KW-0812">Transmembrane</keyword>
<feature type="transmembrane region" description="Helical" evidence="1">
    <location>
        <begin position="12"/>
        <end position="30"/>
    </location>
</feature>
<dbReference type="AlphaFoldDB" id="A0A086ABQ3"/>
<keyword evidence="3" id="KW-1185">Reference proteome</keyword>
<evidence type="ECO:0000313" key="2">
    <source>
        <dbReference type="EMBL" id="KFF14117.1"/>
    </source>
</evidence>
<keyword evidence="1" id="KW-0472">Membrane</keyword>
<accession>A0A086ABQ3</accession>
<name>A0A086ABQ3_9FLAO</name>
<evidence type="ECO:0000256" key="1">
    <source>
        <dbReference type="SAM" id="Phobius"/>
    </source>
</evidence>
<evidence type="ECO:0000313" key="3">
    <source>
        <dbReference type="Proteomes" id="UP000028705"/>
    </source>
</evidence>
<dbReference type="STRING" id="445961.IW15_01340"/>
<protein>
    <submittedName>
        <fullName evidence="2">Uncharacterized protein</fullName>
    </submittedName>
</protein>
<proteinExistence type="predicted"/>
<gene>
    <name evidence="2" type="ORF">IW15_01340</name>
</gene>
<reference evidence="2 3" key="1">
    <citation type="submission" date="2014-07" db="EMBL/GenBank/DDBJ databases">
        <title>Genome of Chryseobacterium soli DSM 19298.</title>
        <authorList>
            <person name="Stropko S.J."/>
            <person name="Pipes S.E."/>
            <person name="Newman J."/>
        </authorList>
    </citation>
    <scope>NUCLEOTIDE SEQUENCE [LARGE SCALE GENOMIC DNA]</scope>
    <source>
        <strain evidence="2 3">DSM 19298</strain>
    </source>
</reference>
<comment type="caution">
    <text evidence="2">The sequence shown here is derived from an EMBL/GenBank/DDBJ whole genome shotgun (WGS) entry which is preliminary data.</text>
</comment>
<sequence length="65" mass="7457">MYDFLNLDVKDLFSKILSFFYIFLNTVLAVQHCVNGEFKGFVNDYRIMSSVLIGASKVIPDSDRT</sequence>
<organism evidence="2 3">
    <name type="scientific">Chryseobacterium soli</name>
    <dbReference type="NCBI Taxonomy" id="445961"/>
    <lineage>
        <taxon>Bacteria</taxon>
        <taxon>Pseudomonadati</taxon>
        <taxon>Bacteroidota</taxon>
        <taxon>Flavobacteriia</taxon>
        <taxon>Flavobacteriales</taxon>
        <taxon>Weeksellaceae</taxon>
        <taxon>Chryseobacterium group</taxon>
        <taxon>Chryseobacterium</taxon>
    </lineage>
</organism>
<dbReference type="EMBL" id="JPRH01000001">
    <property type="protein sequence ID" value="KFF14117.1"/>
    <property type="molecule type" value="Genomic_DNA"/>
</dbReference>
<dbReference type="Proteomes" id="UP000028705">
    <property type="component" value="Unassembled WGS sequence"/>
</dbReference>